<organism evidence="2 3">
    <name type="scientific">Echinimonas agarilytica</name>
    <dbReference type="NCBI Taxonomy" id="1215918"/>
    <lineage>
        <taxon>Bacteria</taxon>
        <taxon>Pseudomonadati</taxon>
        <taxon>Pseudomonadota</taxon>
        <taxon>Gammaproteobacteria</taxon>
        <taxon>Alteromonadales</taxon>
        <taxon>Echinimonadaceae</taxon>
        <taxon>Echinimonas</taxon>
    </lineage>
</organism>
<feature type="domain" description="VOC" evidence="1">
    <location>
        <begin position="9"/>
        <end position="133"/>
    </location>
</feature>
<dbReference type="AlphaFoldDB" id="A0AA42B782"/>
<dbReference type="InterPro" id="IPR004360">
    <property type="entry name" value="Glyas_Fos-R_dOase_dom"/>
</dbReference>
<dbReference type="Proteomes" id="UP001165393">
    <property type="component" value="Unassembled WGS sequence"/>
</dbReference>
<evidence type="ECO:0000259" key="1">
    <source>
        <dbReference type="PROSITE" id="PS51819"/>
    </source>
</evidence>
<evidence type="ECO:0000313" key="2">
    <source>
        <dbReference type="EMBL" id="MCM2679585.1"/>
    </source>
</evidence>
<comment type="caution">
    <text evidence="2">The sequence shown here is derived from an EMBL/GenBank/DDBJ whole genome shotgun (WGS) entry which is preliminary data.</text>
</comment>
<dbReference type="InterPro" id="IPR037523">
    <property type="entry name" value="VOC_core"/>
</dbReference>
<reference evidence="2 3" key="1">
    <citation type="journal article" date="2013" name="Antonie Van Leeuwenhoek">
        <title>Echinimonas agarilytica gen. nov., sp. nov., a new gammaproteobacterium isolated from the sea urchin Strongylocentrotus intermedius.</title>
        <authorList>
            <person name="Nedashkovskaya O.I."/>
            <person name="Stenkova A.M."/>
            <person name="Zhukova N.V."/>
            <person name="Van Trappen S."/>
            <person name="Lee J.S."/>
            <person name="Kim S.B."/>
        </authorList>
    </citation>
    <scope>NUCLEOTIDE SEQUENCE [LARGE SCALE GENOMIC DNA]</scope>
    <source>
        <strain evidence="2 3">KMM 6351</strain>
    </source>
</reference>
<dbReference type="EMBL" id="JAMQGP010000003">
    <property type="protein sequence ID" value="MCM2679585.1"/>
    <property type="molecule type" value="Genomic_DNA"/>
</dbReference>
<keyword evidence="3" id="KW-1185">Reference proteome</keyword>
<dbReference type="PROSITE" id="PS51819">
    <property type="entry name" value="VOC"/>
    <property type="match status" value="1"/>
</dbReference>
<name>A0AA42B782_9GAMM</name>
<sequence length="134" mass="15040">MSQSAITQGIHHLGLTVPDIRHTADFFIEQLHFAQVGEKPEYPAIFVSDGTVMLTLWQVQADDFNAFNRHSNIGLHHVALQVKNLESLHQLSQKFSQLDSVDIEFLPEQIGQSNNYHLMCLIPGGVRVEFFAAG</sequence>
<dbReference type="RefSeq" id="WP_251261032.1">
    <property type="nucleotide sequence ID" value="NZ_JAMQGP010000003.1"/>
</dbReference>
<proteinExistence type="predicted"/>
<evidence type="ECO:0000313" key="3">
    <source>
        <dbReference type="Proteomes" id="UP001165393"/>
    </source>
</evidence>
<dbReference type="Gene3D" id="3.10.180.10">
    <property type="entry name" value="2,3-Dihydroxybiphenyl 1,2-Dioxygenase, domain 1"/>
    <property type="match status" value="1"/>
</dbReference>
<dbReference type="SUPFAM" id="SSF54593">
    <property type="entry name" value="Glyoxalase/Bleomycin resistance protein/Dihydroxybiphenyl dioxygenase"/>
    <property type="match status" value="1"/>
</dbReference>
<dbReference type="InterPro" id="IPR029068">
    <property type="entry name" value="Glyas_Bleomycin-R_OHBP_Dase"/>
</dbReference>
<gene>
    <name evidence="2" type="ORF">NAF29_07875</name>
</gene>
<accession>A0AA42B782</accession>
<dbReference type="Pfam" id="PF00903">
    <property type="entry name" value="Glyoxalase"/>
    <property type="match status" value="1"/>
</dbReference>
<protein>
    <submittedName>
        <fullName evidence="2">VOC family protein</fullName>
    </submittedName>
</protein>